<dbReference type="EMBL" id="JACGWL010000010">
    <property type="protein sequence ID" value="KAK4394175.1"/>
    <property type="molecule type" value="Genomic_DNA"/>
</dbReference>
<organism evidence="2 3">
    <name type="scientific">Sesamum angolense</name>
    <dbReference type="NCBI Taxonomy" id="2727404"/>
    <lineage>
        <taxon>Eukaryota</taxon>
        <taxon>Viridiplantae</taxon>
        <taxon>Streptophyta</taxon>
        <taxon>Embryophyta</taxon>
        <taxon>Tracheophyta</taxon>
        <taxon>Spermatophyta</taxon>
        <taxon>Magnoliopsida</taxon>
        <taxon>eudicotyledons</taxon>
        <taxon>Gunneridae</taxon>
        <taxon>Pentapetalae</taxon>
        <taxon>asterids</taxon>
        <taxon>lamiids</taxon>
        <taxon>Lamiales</taxon>
        <taxon>Pedaliaceae</taxon>
        <taxon>Sesamum</taxon>
    </lineage>
</organism>
<reference evidence="2" key="2">
    <citation type="journal article" date="2024" name="Plant">
        <title>Genomic evolution and insights into agronomic trait innovations of Sesamum species.</title>
        <authorList>
            <person name="Miao H."/>
            <person name="Wang L."/>
            <person name="Qu L."/>
            <person name="Liu H."/>
            <person name="Sun Y."/>
            <person name="Le M."/>
            <person name="Wang Q."/>
            <person name="Wei S."/>
            <person name="Zheng Y."/>
            <person name="Lin W."/>
            <person name="Duan Y."/>
            <person name="Cao H."/>
            <person name="Xiong S."/>
            <person name="Wang X."/>
            <person name="Wei L."/>
            <person name="Li C."/>
            <person name="Ma Q."/>
            <person name="Ju M."/>
            <person name="Zhao R."/>
            <person name="Li G."/>
            <person name="Mu C."/>
            <person name="Tian Q."/>
            <person name="Mei H."/>
            <person name="Zhang T."/>
            <person name="Gao T."/>
            <person name="Zhang H."/>
        </authorList>
    </citation>
    <scope>NUCLEOTIDE SEQUENCE</scope>
    <source>
        <strain evidence="2">K16</strain>
    </source>
</reference>
<accession>A0AAE2BQW4</accession>
<feature type="domain" description="Reverse transcriptase Ty1/copia-type" evidence="1">
    <location>
        <begin position="224"/>
        <end position="274"/>
    </location>
</feature>
<dbReference type="InterPro" id="IPR013103">
    <property type="entry name" value="RVT_2"/>
</dbReference>
<sequence>MLVQYEATTHKSAPAVLVGEASTSTAKGKRAGCWKRKNEKGKVVTATTSAEGAPVAPMEKWKGKGKVGGAGKKQKDKEEMILRLGNGNPVAVEAGYAIETAAKLLNMAPSKMAPQMPYKIWHGMPASYKYLRAWGSPTYVKRLVGEKLDSRSSLCRSTRESRPPKRYGFVGLTSQLDNNPSTYGEAISDINSDKCLEAMKSEMDSMGSNQHCTLVDPPNDVKPARLVAKGYTQRPGVDFEETYSPVAMAKSIRILLAIAAWYDYEIWQMDMKMASVSLRKRSLWINHKVSLLLEKNIRPVVSKGLSTASNKLPEAGTHVLMKSYGDMIS</sequence>
<protein>
    <submittedName>
        <fullName evidence="2">Retrovirus-related Pol polyprotein from transposon RE2</fullName>
    </submittedName>
</protein>
<dbReference type="Pfam" id="PF07727">
    <property type="entry name" value="RVT_2"/>
    <property type="match status" value="1"/>
</dbReference>
<dbReference type="AlphaFoldDB" id="A0AAE2BQW4"/>
<evidence type="ECO:0000313" key="2">
    <source>
        <dbReference type="EMBL" id="KAK4394175.1"/>
    </source>
</evidence>
<evidence type="ECO:0000313" key="3">
    <source>
        <dbReference type="Proteomes" id="UP001289374"/>
    </source>
</evidence>
<comment type="caution">
    <text evidence="2">The sequence shown here is derived from an EMBL/GenBank/DDBJ whole genome shotgun (WGS) entry which is preliminary data.</text>
</comment>
<keyword evidence="3" id="KW-1185">Reference proteome</keyword>
<name>A0AAE2BQW4_9LAMI</name>
<evidence type="ECO:0000259" key="1">
    <source>
        <dbReference type="Pfam" id="PF07727"/>
    </source>
</evidence>
<gene>
    <name evidence="2" type="ORF">Sango_1888300</name>
</gene>
<reference evidence="2" key="1">
    <citation type="submission" date="2020-06" db="EMBL/GenBank/DDBJ databases">
        <authorList>
            <person name="Li T."/>
            <person name="Hu X."/>
            <person name="Zhang T."/>
            <person name="Song X."/>
            <person name="Zhang H."/>
            <person name="Dai N."/>
            <person name="Sheng W."/>
            <person name="Hou X."/>
            <person name="Wei L."/>
        </authorList>
    </citation>
    <scope>NUCLEOTIDE SEQUENCE</scope>
    <source>
        <strain evidence="2">K16</strain>
        <tissue evidence="2">Leaf</tissue>
    </source>
</reference>
<dbReference type="Proteomes" id="UP001289374">
    <property type="component" value="Unassembled WGS sequence"/>
</dbReference>
<proteinExistence type="predicted"/>